<dbReference type="Pfam" id="PF14135">
    <property type="entry name" value="DUF4302"/>
    <property type="match status" value="1"/>
</dbReference>
<dbReference type="InterPro" id="IPR025396">
    <property type="entry name" value="DUF4302"/>
</dbReference>
<accession>A0A9D2AYX8</accession>
<dbReference type="Proteomes" id="UP000824156">
    <property type="component" value="Unassembled WGS sequence"/>
</dbReference>
<gene>
    <name evidence="1" type="ORF">H9853_04745</name>
</gene>
<organism evidence="1 2">
    <name type="scientific">Candidatus Sphingobacterium stercoripullorum</name>
    <dbReference type="NCBI Taxonomy" id="2838759"/>
    <lineage>
        <taxon>Bacteria</taxon>
        <taxon>Pseudomonadati</taxon>
        <taxon>Bacteroidota</taxon>
        <taxon>Sphingobacteriia</taxon>
        <taxon>Sphingobacteriales</taxon>
        <taxon>Sphingobacteriaceae</taxon>
        <taxon>Sphingobacterium</taxon>
    </lineage>
</organism>
<dbReference type="EMBL" id="DXEZ01000131">
    <property type="protein sequence ID" value="HIX54311.1"/>
    <property type="molecule type" value="Genomic_DNA"/>
</dbReference>
<sequence length="479" mass="54521">MFAIFIAACKKETTKLPDREVPPEVSELIKEYTDLLTAESRGWVFQYDLQELEQPVFMHLVFNDKSKLDLLSGFRGHHTEQKGVSYSYEGNYTPILVFEGNNVFKALHDAYNGSYKFKISLNEKDNTFQLVRSDGFDDHVLELRPATDELLAEVDSQVDSILAQIAYEKEQEKLLAETKEKIRKFLEIDSDFYFYNFTIGDFSATLNSIDTASQVISLTYKDTPSSSPSTFEFDYKVIPYGIELSQGLAVGADSIYTLSLGEFVYEDSLNPSKPTSLSISSNGAEGKMGYPHVASYPYTLTTERSISISEWILDPAQQNAGLFLYSTDADELYSDLVNQQREEFKEFFNAEVDNALATNRLVNQIYFPVNQNSSRNIQISTRNGDESGNRFFLYNLDISDNQLEPNVINIDLTTPSASVEPYENEFKDYLLNQLPAEGVNVVPVIVGTTLRIRLVSRKDSRYWVEYILNRVGDRSNRFD</sequence>
<reference evidence="1" key="1">
    <citation type="journal article" date="2021" name="PeerJ">
        <title>Extensive microbial diversity within the chicken gut microbiome revealed by metagenomics and culture.</title>
        <authorList>
            <person name="Gilroy R."/>
            <person name="Ravi A."/>
            <person name="Getino M."/>
            <person name="Pursley I."/>
            <person name="Horton D.L."/>
            <person name="Alikhan N.F."/>
            <person name="Baker D."/>
            <person name="Gharbi K."/>
            <person name="Hall N."/>
            <person name="Watson M."/>
            <person name="Adriaenssens E.M."/>
            <person name="Foster-Nyarko E."/>
            <person name="Jarju S."/>
            <person name="Secka A."/>
            <person name="Antonio M."/>
            <person name="Oren A."/>
            <person name="Chaudhuri R.R."/>
            <person name="La Ragione R."/>
            <person name="Hildebrand F."/>
            <person name="Pallen M.J."/>
        </authorList>
    </citation>
    <scope>NUCLEOTIDE SEQUENCE</scope>
    <source>
        <strain evidence="1">1719</strain>
    </source>
</reference>
<evidence type="ECO:0000313" key="2">
    <source>
        <dbReference type="Proteomes" id="UP000824156"/>
    </source>
</evidence>
<reference evidence="1" key="2">
    <citation type="submission" date="2021-04" db="EMBL/GenBank/DDBJ databases">
        <authorList>
            <person name="Gilroy R."/>
        </authorList>
    </citation>
    <scope>NUCLEOTIDE SEQUENCE</scope>
    <source>
        <strain evidence="1">1719</strain>
    </source>
</reference>
<dbReference type="AlphaFoldDB" id="A0A9D2AYX8"/>
<evidence type="ECO:0000313" key="1">
    <source>
        <dbReference type="EMBL" id="HIX54311.1"/>
    </source>
</evidence>
<protein>
    <submittedName>
        <fullName evidence="1">DUF4302 domain-containing protein</fullName>
    </submittedName>
</protein>
<proteinExistence type="predicted"/>
<name>A0A9D2AYX8_9SPHI</name>
<comment type="caution">
    <text evidence="1">The sequence shown here is derived from an EMBL/GenBank/DDBJ whole genome shotgun (WGS) entry which is preliminary data.</text>
</comment>